<evidence type="ECO:0000256" key="3">
    <source>
        <dbReference type="SAM" id="MobiDB-lite"/>
    </source>
</evidence>
<reference evidence="5" key="1">
    <citation type="submission" date="2018-02" db="EMBL/GenBank/DDBJ databases">
        <title>Rhizophora mucronata_Transcriptome.</title>
        <authorList>
            <person name="Meera S.P."/>
            <person name="Sreeshan A."/>
            <person name="Augustine A."/>
        </authorList>
    </citation>
    <scope>NUCLEOTIDE SEQUENCE</scope>
    <source>
        <tissue evidence="5">Leaf</tissue>
    </source>
</reference>
<feature type="domain" description="Cux N-terminal" evidence="4">
    <location>
        <begin position="18"/>
        <end position="128"/>
    </location>
</feature>
<dbReference type="Pfam" id="PF25398">
    <property type="entry name" value="CUX1_N"/>
    <property type="match status" value="1"/>
</dbReference>
<evidence type="ECO:0000259" key="4">
    <source>
        <dbReference type="Pfam" id="PF25398"/>
    </source>
</evidence>
<dbReference type="PANTHER" id="PTHR14043:SF2">
    <property type="entry name" value="HOMEOBOX PROTEIN CUT"/>
    <property type="match status" value="1"/>
</dbReference>
<feature type="region of interest" description="Disordered" evidence="3">
    <location>
        <begin position="1"/>
        <end position="22"/>
    </location>
</feature>
<keyword evidence="1 2" id="KW-0175">Coiled coil</keyword>
<organism evidence="5">
    <name type="scientific">Rhizophora mucronata</name>
    <name type="common">Asiatic mangrove</name>
    <dbReference type="NCBI Taxonomy" id="61149"/>
    <lineage>
        <taxon>Eukaryota</taxon>
        <taxon>Viridiplantae</taxon>
        <taxon>Streptophyta</taxon>
        <taxon>Embryophyta</taxon>
        <taxon>Tracheophyta</taxon>
        <taxon>Spermatophyta</taxon>
        <taxon>Magnoliopsida</taxon>
        <taxon>eudicotyledons</taxon>
        <taxon>Gunneridae</taxon>
        <taxon>Pentapetalae</taxon>
        <taxon>rosids</taxon>
        <taxon>fabids</taxon>
        <taxon>Malpighiales</taxon>
        <taxon>Rhizophoraceae</taxon>
        <taxon>Rhizophora</taxon>
    </lineage>
</organism>
<dbReference type="PANTHER" id="PTHR14043">
    <property type="entry name" value="CCAAT DISPLACEMENT PROTEIN-RELATED"/>
    <property type="match status" value="1"/>
</dbReference>
<proteinExistence type="predicted"/>
<dbReference type="InterPro" id="IPR057476">
    <property type="entry name" value="Cux_N"/>
</dbReference>
<dbReference type="EMBL" id="GGEC01043917">
    <property type="protein sequence ID" value="MBX24401.1"/>
    <property type="molecule type" value="Transcribed_RNA"/>
</dbReference>
<feature type="compositionally biased region" description="Basic and acidic residues" evidence="3">
    <location>
        <begin position="60"/>
        <end position="69"/>
    </location>
</feature>
<feature type="coiled-coil region" evidence="2">
    <location>
        <begin position="132"/>
        <end position="234"/>
    </location>
</feature>
<feature type="coiled-coil region" evidence="2">
    <location>
        <begin position="77"/>
        <end position="104"/>
    </location>
</feature>
<name>A0A2P2M2I5_RHIMU</name>
<dbReference type="AlphaFoldDB" id="A0A2P2M2I5"/>
<accession>A0A2P2M2I5</accession>
<evidence type="ECO:0000256" key="2">
    <source>
        <dbReference type="SAM" id="Coils"/>
    </source>
</evidence>
<sequence length="284" mass="32909">MEAREGGGSEGEKSSPTSSPVSLVSNFWKDFRLEEEKSVLDEQGLRIGENQENSQKNRRKLAESTRDFKKASPEEKLSLFNSLLRSYQEEVDNLTKRAKFGENAFLNIYQKLYEAPDPYPALASISEQDLKVSEVESENRKMKVELEEFRAEASHLKNQQATIRRLEERNRQLEQQMEEKVKEIVEMKQRTLAEENQKTLEVLKDREQSLQDQLRQAKESVANMQKLHELAQTQLFELRAQSGVMLIQTPDYNLSSKSFTYLVLKLMFLLNTLLTASTLCQHNL</sequence>
<evidence type="ECO:0000256" key="1">
    <source>
        <dbReference type="ARBA" id="ARBA00023054"/>
    </source>
</evidence>
<evidence type="ECO:0000313" key="5">
    <source>
        <dbReference type="EMBL" id="MBX24401.1"/>
    </source>
</evidence>
<feature type="compositionally biased region" description="Basic and acidic residues" evidence="3">
    <location>
        <begin position="1"/>
        <end position="13"/>
    </location>
</feature>
<protein>
    <submittedName>
        <fullName evidence="5">Protein CASP isoform X1</fullName>
    </submittedName>
</protein>
<feature type="region of interest" description="Disordered" evidence="3">
    <location>
        <begin position="43"/>
        <end position="69"/>
    </location>
</feature>